<dbReference type="Gene3D" id="3.90.1510.10">
    <property type="entry name" value="Glycerate kinase, domain 2"/>
    <property type="match status" value="1"/>
</dbReference>
<dbReference type="NCBIfam" id="TIGR00045">
    <property type="entry name" value="glycerate kinase"/>
    <property type="match status" value="1"/>
</dbReference>
<dbReference type="STRING" id="319653.SAMN04487973_11452"/>
<dbReference type="RefSeq" id="WP_057806775.1">
    <property type="nucleotide sequence ID" value="NZ_BJYP01000029.1"/>
</dbReference>
<dbReference type="PANTHER" id="PTHR21599:SF0">
    <property type="entry name" value="GLYCERATE KINASE"/>
    <property type="match status" value="1"/>
</dbReference>
<evidence type="ECO:0000256" key="1">
    <source>
        <dbReference type="ARBA" id="ARBA00006284"/>
    </source>
</evidence>
<dbReference type="Pfam" id="PF02595">
    <property type="entry name" value="Gly_kinase"/>
    <property type="match status" value="1"/>
</dbReference>
<dbReference type="AlphaFoldDB" id="A0A0R2K685"/>
<gene>
    <name evidence="5" type="ORF">IV87_GL000482</name>
    <name evidence="6" type="ORF">SAMN04487973_11452</name>
</gene>
<dbReference type="InterPro" id="IPR018197">
    <property type="entry name" value="Glycerate_kinase_RE-like"/>
</dbReference>
<name>A0A0R2K685_9LACO</name>
<dbReference type="GO" id="GO:0008887">
    <property type="term" value="F:glycerate kinase activity"/>
    <property type="evidence" value="ECO:0007669"/>
    <property type="project" value="UniProtKB-UniRule"/>
</dbReference>
<dbReference type="PIRSF" id="PIRSF006078">
    <property type="entry name" value="GlxK"/>
    <property type="match status" value="1"/>
</dbReference>
<dbReference type="OrthoDB" id="9774290at2"/>
<dbReference type="GeneID" id="76043853"/>
<dbReference type="InterPro" id="IPR018193">
    <property type="entry name" value="Glyc_kinase_flavodox-like_fold"/>
</dbReference>
<evidence type="ECO:0000313" key="5">
    <source>
        <dbReference type="EMBL" id="KRN82106.1"/>
    </source>
</evidence>
<dbReference type="Proteomes" id="UP000182818">
    <property type="component" value="Unassembled WGS sequence"/>
</dbReference>
<dbReference type="GO" id="GO:0031388">
    <property type="term" value="P:organic acid phosphorylation"/>
    <property type="evidence" value="ECO:0007669"/>
    <property type="project" value="UniProtKB-UniRule"/>
</dbReference>
<comment type="caution">
    <text evidence="5">The sequence shown here is derived from an EMBL/GenBank/DDBJ whole genome shotgun (WGS) entry which is preliminary data.</text>
</comment>
<accession>A0A0R2K685</accession>
<comment type="similarity">
    <text evidence="1 4">Belongs to the glycerate kinase type-1 family.</text>
</comment>
<organism evidence="5 7">
    <name type="scientific">Pediococcus ethanolidurans</name>
    <dbReference type="NCBI Taxonomy" id="319653"/>
    <lineage>
        <taxon>Bacteria</taxon>
        <taxon>Bacillati</taxon>
        <taxon>Bacillota</taxon>
        <taxon>Bacilli</taxon>
        <taxon>Lactobacillales</taxon>
        <taxon>Lactobacillaceae</taxon>
        <taxon>Pediococcus</taxon>
    </lineage>
</organism>
<reference evidence="6 8" key="2">
    <citation type="submission" date="2016-10" db="EMBL/GenBank/DDBJ databases">
        <authorList>
            <person name="Varghese N."/>
            <person name="Submissions S."/>
        </authorList>
    </citation>
    <scope>NUCLEOTIDE SEQUENCE [LARGE SCALE GENOMIC DNA]</scope>
    <source>
        <strain evidence="6 8">CGMCC 1.3889</strain>
    </source>
</reference>
<dbReference type="SUPFAM" id="SSF110738">
    <property type="entry name" value="Glycerate kinase I"/>
    <property type="match status" value="1"/>
</dbReference>
<dbReference type="EMBL" id="FOGK01000014">
    <property type="protein sequence ID" value="SER73257.1"/>
    <property type="molecule type" value="Genomic_DNA"/>
</dbReference>
<evidence type="ECO:0000313" key="6">
    <source>
        <dbReference type="EMBL" id="SER73257.1"/>
    </source>
</evidence>
<dbReference type="InterPro" id="IPR004381">
    <property type="entry name" value="Glycerate_kinase"/>
</dbReference>
<evidence type="ECO:0000313" key="8">
    <source>
        <dbReference type="Proteomes" id="UP000182818"/>
    </source>
</evidence>
<keyword evidence="3 4" id="KW-0418">Kinase</keyword>
<keyword evidence="8" id="KW-1185">Reference proteome</keyword>
<sequence>MKIIVAPDSFKNSMTAKQATDQIINGLKSIDSHLNCIPLPMADGGEGTMSVLMTQLGGTIHKVQVKDALGRPIDAQFGINTTRRIAVIDMASASGIEHLKPEELNPLKTSTFGTGQLIQACLKYKPKEIFLGVGGSATNDGGVGAATALGYHFYNDQDRPIASGNQGLAQLTKIEKPQNLSSLPRILVFNDVANPLLGENGASKIFGPQKGATPNMIIKLENNLAHLSRIVKRDLGTDYTNDWGTGSAGGLGFGLKTFFDAKLVSGINKMLEVAQFEKLCQDADFVITGEGSFDTQSRSGKVPFGIAKASLKWNSNCQIVILAGKVAADLVDLPQNIRLIKNINDEVPESQRTIQNGQENIRQTARWLALHHFDKN</sequence>
<evidence type="ECO:0000256" key="2">
    <source>
        <dbReference type="ARBA" id="ARBA00022679"/>
    </source>
</evidence>
<dbReference type="Gene3D" id="3.40.50.10350">
    <property type="entry name" value="Glycerate kinase, domain 1"/>
    <property type="match status" value="1"/>
</dbReference>
<proteinExistence type="inferred from homology"/>
<evidence type="ECO:0000313" key="7">
    <source>
        <dbReference type="Proteomes" id="UP000051749"/>
    </source>
</evidence>
<reference evidence="5 7" key="1">
    <citation type="journal article" date="2015" name="Genome Announc.">
        <title>Expanding the biotechnology potential of lactobacilli through comparative genomics of 213 strains and associated genera.</title>
        <authorList>
            <person name="Sun Z."/>
            <person name="Harris H.M."/>
            <person name="McCann A."/>
            <person name="Guo C."/>
            <person name="Argimon S."/>
            <person name="Zhang W."/>
            <person name="Yang X."/>
            <person name="Jeffery I.B."/>
            <person name="Cooney J.C."/>
            <person name="Kagawa T.F."/>
            <person name="Liu W."/>
            <person name="Song Y."/>
            <person name="Salvetti E."/>
            <person name="Wrobel A."/>
            <person name="Rasinkangas P."/>
            <person name="Parkhill J."/>
            <person name="Rea M.C."/>
            <person name="O'Sullivan O."/>
            <person name="Ritari J."/>
            <person name="Douillard F.P."/>
            <person name="Paul Ross R."/>
            <person name="Yang R."/>
            <person name="Briner A.E."/>
            <person name="Felis G.E."/>
            <person name="de Vos W.M."/>
            <person name="Barrangou R."/>
            <person name="Klaenhammer T.R."/>
            <person name="Caufield P.W."/>
            <person name="Cui Y."/>
            <person name="Zhang H."/>
            <person name="O'Toole P.W."/>
        </authorList>
    </citation>
    <scope>NUCLEOTIDE SEQUENCE [LARGE SCALE GENOMIC DNA]</scope>
    <source>
        <strain evidence="5 7">DSM 22301</strain>
    </source>
</reference>
<dbReference type="EMBL" id="JQBY01000014">
    <property type="protein sequence ID" value="KRN82106.1"/>
    <property type="molecule type" value="Genomic_DNA"/>
</dbReference>
<keyword evidence="2 4" id="KW-0808">Transferase</keyword>
<evidence type="ECO:0000256" key="4">
    <source>
        <dbReference type="PIRNR" id="PIRNR006078"/>
    </source>
</evidence>
<evidence type="ECO:0000256" key="3">
    <source>
        <dbReference type="ARBA" id="ARBA00022777"/>
    </source>
</evidence>
<dbReference type="Proteomes" id="UP000051749">
    <property type="component" value="Unassembled WGS sequence"/>
</dbReference>
<dbReference type="InterPro" id="IPR036129">
    <property type="entry name" value="Glycerate_kinase_sf"/>
</dbReference>
<dbReference type="PANTHER" id="PTHR21599">
    <property type="entry name" value="GLYCERATE KINASE"/>
    <property type="match status" value="1"/>
</dbReference>
<protein>
    <submittedName>
        <fullName evidence="5">Glycerate kinase</fullName>
    </submittedName>
</protein>
<dbReference type="PATRIC" id="fig|319653.3.peg.492"/>